<comment type="cofactor">
    <cofactor evidence="1 5">
        <name>FAD</name>
        <dbReference type="ChEBI" id="CHEBI:57692"/>
    </cofactor>
</comment>
<comment type="caution">
    <text evidence="9">The sequence shown here is derived from an EMBL/GenBank/DDBJ whole genome shotgun (WGS) entry which is preliminary data.</text>
</comment>
<dbReference type="Gene3D" id="1.10.540.10">
    <property type="entry name" value="Acyl-CoA dehydrogenase/oxidase, N-terminal domain"/>
    <property type="match status" value="1"/>
</dbReference>
<evidence type="ECO:0000256" key="1">
    <source>
        <dbReference type="ARBA" id="ARBA00001974"/>
    </source>
</evidence>
<dbReference type="Gene3D" id="1.20.140.10">
    <property type="entry name" value="Butyryl-CoA Dehydrogenase, subunit A, domain 3"/>
    <property type="match status" value="1"/>
</dbReference>
<feature type="domain" description="Acyl-CoA oxidase/dehydrogenase middle" evidence="7">
    <location>
        <begin position="127"/>
        <end position="225"/>
    </location>
</feature>
<keyword evidence="3 5" id="KW-0285">Flavoprotein</keyword>
<dbReference type="InterPro" id="IPR009100">
    <property type="entry name" value="AcylCoA_DH/oxidase_NM_dom_sf"/>
</dbReference>
<dbReference type="GO" id="GO:0050660">
    <property type="term" value="F:flavin adenine dinucleotide binding"/>
    <property type="evidence" value="ECO:0007669"/>
    <property type="project" value="InterPro"/>
</dbReference>
<dbReference type="GO" id="GO:0003995">
    <property type="term" value="F:acyl-CoA dehydrogenase activity"/>
    <property type="evidence" value="ECO:0007669"/>
    <property type="project" value="InterPro"/>
</dbReference>
<dbReference type="PROSITE" id="PS00072">
    <property type="entry name" value="ACYL_COA_DH_1"/>
    <property type="match status" value="1"/>
</dbReference>
<dbReference type="InterPro" id="IPR036250">
    <property type="entry name" value="AcylCo_DH-like_C"/>
</dbReference>
<evidence type="ECO:0000313" key="9">
    <source>
        <dbReference type="EMBL" id="MBJ7603700.1"/>
    </source>
</evidence>
<sequence length="403" mass="43809">MPLDFSLSPEQEEIRQLAHTFAEKEIRPVAAHYDESEEFPYEVVRKAHRLGLSPAAFLPEEYGGQGLDFLTELILNEELHWGCAGVGVCIQSMGLAIAGIRSMGNEEQKRRWLPQFTDPERLVLGGLGLTEPDSGSDALALKATARRTAERGEPGYVLSGTKQFCTNGGIADYHVIFANTNPAAGPGGIAAFLVEKDTSGLVMGRKEQKLGVRASHTAQLILADCFVPEDHRLGGEPESDAAGPGALGALTTLEATRPGVAAGALGIARAAYEFALDYACQRHQFGRPLVQHEAIGFKLADMATSIDAARLLIWRAGWMAVNRRPFERAEGSMAKLFAADVAMDVTIDAIQVLGGYGYIKEYPVEKWMRDAKIYQIWEGTAEIQRLVIARAISGQRATIRLND</sequence>
<dbReference type="FunFam" id="1.20.140.10:FF:000004">
    <property type="entry name" value="Acyl-CoA dehydrogenase FadE25"/>
    <property type="match status" value="1"/>
</dbReference>
<evidence type="ECO:0000259" key="7">
    <source>
        <dbReference type="Pfam" id="PF02770"/>
    </source>
</evidence>
<dbReference type="InterPro" id="IPR009075">
    <property type="entry name" value="AcylCo_DH/oxidase_C"/>
</dbReference>
<accession>A0A934KFB8</accession>
<protein>
    <submittedName>
        <fullName evidence="9">Acyl-CoA dehydrogenase family protein</fullName>
    </submittedName>
</protein>
<dbReference type="Gene3D" id="2.40.110.10">
    <property type="entry name" value="Butyryl-CoA Dehydrogenase, subunit A, domain 2"/>
    <property type="match status" value="1"/>
</dbReference>
<evidence type="ECO:0000256" key="4">
    <source>
        <dbReference type="ARBA" id="ARBA00022827"/>
    </source>
</evidence>
<dbReference type="PROSITE" id="PS00073">
    <property type="entry name" value="ACYL_COA_DH_2"/>
    <property type="match status" value="1"/>
</dbReference>
<dbReference type="PANTHER" id="PTHR43884">
    <property type="entry name" value="ACYL-COA DEHYDROGENASE"/>
    <property type="match status" value="1"/>
</dbReference>
<evidence type="ECO:0000256" key="2">
    <source>
        <dbReference type="ARBA" id="ARBA00009347"/>
    </source>
</evidence>
<evidence type="ECO:0000313" key="10">
    <source>
        <dbReference type="Proteomes" id="UP000620075"/>
    </source>
</evidence>
<evidence type="ECO:0000256" key="5">
    <source>
        <dbReference type="RuleBase" id="RU362125"/>
    </source>
</evidence>
<feature type="domain" description="Acyl-CoA dehydrogenase/oxidase C-terminal" evidence="6">
    <location>
        <begin position="248"/>
        <end position="392"/>
    </location>
</feature>
<dbReference type="Proteomes" id="UP000620075">
    <property type="component" value="Unassembled WGS sequence"/>
</dbReference>
<dbReference type="PANTHER" id="PTHR43884:SF12">
    <property type="entry name" value="ISOVALERYL-COA DEHYDROGENASE, MITOCHONDRIAL-RELATED"/>
    <property type="match status" value="1"/>
</dbReference>
<feature type="domain" description="Acyl-CoA dehydrogenase/oxidase N-terminal" evidence="8">
    <location>
        <begin position="8"/>
        <end position="117"/>
    </location>
</feature>
<gene>
    <name evidence="9" type="ORF">JF888_10990</name>
</gene>
<dbReference type="Pfam" id="PF02770">
    <property type="entry name" value="Acyl-CoA_dh_M"/>
    <property type="match status" value="1"/>
</dbReference>
<name>A0A934KFB8_9BACT</name>
<dbReference type="PIRSF" id="PIRSF016578">
    <property type="entry name" value="HsaA"/>
    <property type="match status" value="1"/>
</dbReference>
<dbReference type="InterPro" id="IPR013786">
    <property type="entry name" value="AcylCoA_DH/ox_N"/>
</dbReference>
<dbReference type="InterPro" id="IPR006091">
    <property type="entry name" value="Acyl-CoA_Oxase/DH_mid-dom"/>
</dbReference>
<dbReference type="Pfam" id="PF02771">
    <property type="entry name" value="Acyl-CoA_dh_N"/>
    <property type="match status" value="1"/>
</dbReference>
<dbReference type="SUPFAM" id="SSF47203">
    <property type="entry name" value="Acyl-CoA dehydrogenase C-terminal domain-like"/>
    <property type="match status" value="1"/>
</dbReference>
<reference evidence="9 10" key="1">
    <citation type="submission" date="2020-10" db="EMBL/GenBank/DDBJ databases">
        <title>Ca. Dormibacterota MAGs.</title>
        <authorList>
            <person name="Montgomery K."/>
        </authorList>
    </citation>
    <scope>NUCLEOTIDE SEQUENCE [LARGE SCALE GENOMIC DNA]</scope>
    <source>
        <strain evidence="9">SC8811_S16_3</strain>
    </source>
</reference>
<keyword evidence="5" id="KW-0560">Oxidoreductase</keyword>
<evidence type="ECO:0000259" key="6">
    <source>
        <dbReference type="Pfam" id="PF00441"/>
    </source>
</evidence>
<keyword evidence="4 5" id="KW-0274">FAD</keyword>
<evidence type="ECO:0000259" key="8">
    <source>
        <dbReference type="Pfam" id="PF02771"/>
    </source>
</evidence>
<dbReference type="AlphaFoldDB" id="A0A934KFB8"/>
<dbReference type="SUPFAM" id="SSF56645">
    <property type="entry name" value="Acyl-CoA dehydrogenase NM domain-like"/>
    <property type="match status" value="1"/>
</dbReference>
<organism evidence="9 10">
    <name type="scientific">Candidatus Dormiibacter inghamiae</name>
    <dbReference type="NCBI Taxonomy" id="3127013"/>
    <lineage>
        <taxon>Bacteria</taxon>
        <taxon>Bacillati</taxon>
        <taxon>Candidatus Dormiibacterota</taxon>
        <taxon>Candidatus Dormibacteria</taxon>
        <taxon>Candidatus Dormibacterales</taxon>
        <taxon>Candidatus Dormibacteraceae</taxon>
        <taxon>Candidatus Dormiibacter</taxon>
    </lineage>
</organism>
<evidence type="ECO:0000256" key="3">
    <source>
        <dbReference type="ARBA" id="ARBA00022630"/>
    </source>
</evidence>
<dbReference type="Pfam" id="PF00441">
    <property type="entry name" value="Acyl-CoA_dh_1"/>
    <property type="match status" value="1"/>
</dbReference>
<comment type="similarity">
    <text evidence="2 5">Belongs to the acyl-CoA dehydrogenase family.</text>
</comment>
<dbReference type="InterPro" id="IPR037069">
    <property type="entry name" value="AcylCoA_DH/ox_N_sf"/>
</dbReference>
<dbReference type="InterPro" id="IPR046373">
    <property type="entry name" value="Acyl-CoA_Oxase/DH_mid-dom_sf"/>
</dbReference>
<dbReference type="EMBL" id="JAEKNQ010000040">
    <property type="protein sequence ID" value="MBJ7603700.1"/>
    <property type="molecule type" value="Genomic_DNA"/>
</dbReference>
<proteinExistence type="inferred from homology"/>
<dbReference type="InterPro" id="IPR006089">
    <property type="entry name" value="Acyl-CoA_DH_CS"/>
</dbReference>
<dbReference type="RefSeq" id="WP_338180134.1">
    <property type="nucleotide sequence ID" value="NZ_JAEKNQ010000040.1"/>
</dbReference>